<feature type="non-terminal residue" evidence="2">
    <location>
        <position position="392"/>
    </location>
</feature>
<gene>
    <name evidence="2" type="ORF">LSUE1_G003801</name>
</gene>
<evidence type="ECO:0000256" key="1">
    <source>
        <dbReference type="SAM" id="MobiDB-lite"/>
    </source>
</evidence>
<organism evidence="2 3">
    <name type="scientific">Lachnellula suecica</name>
    <dbReference type="NCBI Taxonomy" id="602035"/>
    <lineage>
        <taxon>Eukaryota</taxon>
        <taxon>Fungi</taxon>
        <taxon>Dikarya</taxon>
        <taxon>Ascomycota</taxon>
        <taxon>Pezizomycotina</taxon>
        <taxon>Leotiomycetes</taxon>
        <taxon>Helotiales</taxon>
        <taxon>Lachnaceae</taxon>
        <taxon>Lachnellula</taxon>
    </lineage>
</organism>
<sequence length="392" mass="44082">HVIVLTGHQATQEATFMQCVNPRAWLVQLRLGEHCQLMYKSVTAIRASNFTTKFTSKFYEQSERITMGDSVDLLDSDGLEATSYDVEVSDGQFKTHNLTPDEVQREVVTDRGADSYFKVSVRIIGCLHGALDSGDNQKEGNNEEEEDDEDEDDDEETRPASLLILEYRLHALKPGHQFSFVKTSFKFTSAPATDSLQPPSAPSVIAWAPFHRPARTQETTQDEKSANKFGGNIGLPSGLPVEAGVNAEFGTEKSHLQQYFQKGAAGRHFNDTTRLNDTIWWTLEQNQSQNLGVEQVFRVAVLLERRSEADFVGKFKIELNGGFLYQKEELLGKFERFCRRIKLDDPVNFSPVKKPRQGRVVGLPAFSLGRLMTDERGLVLPASYRLDPFLPS</sequence>
<dbReference type="AlphaFoldDB" id="A0A8T9CH09"/>
<evidence type="ECO:0000313" key="2">
    <source>
        <dbReference type="EMBL" id="TVY84452.1"/>
    </source>
</evidence>
<accession>A0A8T9CH09</accession>
<keyword evidence="3" id="KW-1185">Reference proteome</keyword>
<comment type="caution">
    <text evidence="2">The sequence shown here is derived from an EMBL/GenBank/DDBJ whole genome shotgun (WGS) entry which is preliminary data.</text>
</comment>
<reference evidence="2 3" key="1">
    <citation type="submission" date="2018-05" db="EMBL/GenBank/DDBJ databases">
        <title>Genome sequencing and assembly of the regulated plant pathogen Lachnellula willkommii and related sister species for the development of diagnostic species identification markers.</title>
        <authorList>
            <person name="Giroux E."/>
            <person name="Bilodeau G."/>
        </authorList>
    </citation>
    <scope>NUCLEOTIDE SEQUENCE [LARGE SCALE GENOMIC DNA]</scope>
    <source>
        <strain evidence="2 3">CBS 268.59</strain>
    </source>
</reference>
<proteinExistence type="predicted"/>
<feature type="region of interest" description="Disordered" evidence="1">
    <location>
        <begin position="132"/>
        <end position="157"/>
    </location>
</feature>
<dbReference type="EMBL" id="QGMK01000083">
    <property type="protein sequence ID" value="TVY84452.1"/>
    <property type="molecule type" value="Genomic_DNA"/>
</dbReference>
<dbReference type="OrthoDB" id="5030973at2759"/>
<dbReference type="Proteomes" id="UP000469558">
    <property type="component" value="Unassembled WGS sequence"/>
</dbReference>
<protein>
    <submittedName>
        <fullName evidence="2">Uncharacterized protein</fullName>
    </submittedName>
</protein>
<feature type="compositionally biased region" description="Acidic residues" evidence="1">
    <location>
        <begin position="142"/>
        <end position="156"/>
    </location>
</feature>
<evidence type="ECO:0000313" key="3">
    <source>
        <dbReference type="Proteomes" id="UP000469558"/>
    </source>
</evidence>
<name>A0A8T9CH09_9HELO</name>